<evidence type="ECO:0000313" key="1">
    <source>
        <dbReference type="EMBL" id="CNV12964.1"/>
    </source>
</evidence>
<proteinExistence type="predicted"/>
<name>A0A655ECF6_SALET</name>
<gene>
    <name evidence="1" type="ORF">ERS008202_04398</name>
</gene>
<organism evidence="1 2">
    <name type="scientific">Salmonella enterica subsp. enterica serovar Bovismorbificans</name>
    <dbReference type="NCBI Taxonomy" id="58097"/>
    <lineage>
        <taxon>Bacteria</taxon>
        <taxon>Pseudomonadati</taxon>
        <taxon>Pseudomonadota</taxon>
        <taxon>Gammaproteobacteria</taxon>
        <taxon>Enterobacterales</taxon>
        <taxon>Enterobacteriaceae</taxon>
        <taxon>Salmonella</taxon>
    </lineage>
</organism>
<reference evidence="1 2" key="1">
    <citation type="submission" date="2015-03" db="EMBL/GenBank/DDBJ databases">
        <authorList>
            <consortium name="Pathogen Informatics"/>
        </authorList>
    </citation>
    <scope>NUCLEOTIDE SEQUENCE [LARGE SCALE GENOMIC DNA]</scope>
    <source>
        <strain evidence="1 2">3476</strain>
    </source>
</reference>
<dbReference type="AlphaFoldDB" id="A0A655ECF6"/>
<accession>A0A655ECF6</accession>
<protein>
    <submittedName>
        <fullName evidence="1">Uncharacterized protein</fullName>
    </submittedName>
</protein>
<dbReference type="EMBL" id="CQPC01000089">
    <property type="protein sequence ID" value="CNV12964.1"/>
    <property type="molecule type" value="Genomic_DNA"/>
</dbReference>
<evidence type="ECO:0000313" key="2">
    <source>
        <dbReference type="Proteomes" id="UP000039541"/>
    </source>
</evidence>
<sequence>MTHPKDAFTGFTHHRERFRNQALYAFAFFNTGAKFVGFRFQFVIGEFFHLRFHRINKADGLTHTTQRTIVTATEYFG</sequence>
<dbReference type="Proteomes" id="UP000039541">
    <property type="component" value="Unassembled WGS sequence"/>
</dbReference>